<evidence type="ECO:0000313" key="8">
    <source>
        <dbReference type="Proteomes" id="UP000824239"/>
    </source>
</evidence>
<organism evidence="7 8">
    <name type="scientific">Candidatus Avoscillospira avicola</name>
    <dbReference type="NCBI Taxonomy" id="2840706"/>
    <lineage>
        <taxon>Bacteria</taxon>
        <taxon>Bacillati</taxon>
        <taxon>Bacillota</taxon>
        <taxon>Clostridia</taxon>
        <taxon>Eubacteriales</taxon>
        <taxon>Oscillospiraceae</taxon>
        <taxon>Oscillospiraceae incertae sedis</taxon>
        <taxon>Candidatus Avoscillospira</taxon>
    </lineage>
</organism>
<dbReference type="Proteomes" id="UP000824239">
    <property type="component" value="Unassembled WGS sequence"/>
</dbReference>
<comment type="similarity">
    <text evidence="2">Belongs to the TspO/BZRP family.</text>
</comment>
<dbReference type="AlphaFoldDB" id="A0A9D1DGS8"/>
<proteinExistence type="inferred from homology"/>
<gene>
    <name evidence="7" type="ORF">IAA53_03570</name>
</gene>
<evidence type="ECO:0000256" key="2">
    <source>
        <dbReference type="ARBA" id="ARBA00007524"/>
    </source>
</evidence>
<keyword evidence="5 6" id="KW-0472">Membrane</keyword>
<evidence type="ECO:0000313" key="7">
    <source>
        <dbReference type="EMBL" id="HIR50352.1"/>
    </source>
</evidence>
<feature type="transmembrane region" description="Helical" evidence="6">
    <location>
        <begin position="12"/>
        <end position="30"/>
    </location>
</feature>
<protein>
    <submittedName>
        <fullName evidence="7">Tryptophan-rich sensory protein</fullName>
    </submittedName>
</protein>
<keyword evidence="3 6" id="KW-0812">Transmembrane</keyword>
<name>A0A9D1DGS8_9FIRM</name>
<dbReference type="InterPro" id="IPR004307">
    <property type="entry name" value="TspO_MBR"/>
</dbReference>
<dbReference type="CDD" id="cd15904">
    <property type="entry name" value="TSPO_MBR"/>
    <property type="match status" value="1"/>
</dbReference>
<feature type="transmembrane region" description="Helical" evidence="6">
    <location>
        <begin position="42"/>
        <end position="61"/>
    </location>
</feature>
<dbReference type="Pfam" id="PF03073">
    <property type="entry name" value="TspO_MBR"/>
    <property type="match status" value="1"/>
</dbReference>
<evidence type="ECO:0000256" key="1">
    <source>
        <dbReference type="ARBA" id="ARBA00004141"/>
    </source>
</evidence>
<dbReference type="InterPro" id="IPR038330">
    <property type="entry name" value="TspO/MBR-related_sf"/>
</dbReference>
<sequence length="62" mass="7393">MSMEKAKKPWLTYVGFIALRALVLWMAELFSQVDRWARLLQIPYLLWVAFAGYLNFGVWRLN</sequence>
<evidence type="ECO:0000256" key="5">
    <source>
        <dbReference type="ARBA" id="ARBA00023136"/>
    </source>
</evidence>
<dbReference type="EMBL" id="DVHE01000024">
    <property type="protein sequence ID" value="HIR50352.1"/>
    <property type="molecule type" value="Genomic_DNA"/>
</dbReference>
<keyword evidence="4 6" id="KW-1133">Transmembrane helix</keyword>
<dbReference type="GO" id="GO:0016020">
    <property type="term" value="C:membrane"/>
    <property type="evidence" value="ECO:0007669"/>
    <property type="project" value="UniProtKB-SubCell"/>
</dbReference>
<evidence type="ECO:0000256" key="4">
    <source>
        <dbReference type="ARBA" id="ARBA00022989"/>
    </source>
</evidence>
<comment type="caution">
    <text evidence="7">The sequence shown here is derived from an EMBL/GenBank/DDBJ whole genome shotgun (WGS) entry which is preliminary data.</text>
</comment>
<accession>A0A9D1DGS8</accession>
<reference evidence="7" key="2">
    <citation type="journal article" date="2021" name="PeerJ">
        <title>Extensive microbial diversity within the chicken gut microbiome revealed by metagenomics and culture.</title>
        <authorList>
            <person name="Gilroy R."/>
            <person name="Ravi A."/>
            <person name="Getino M."/>
            <person name="Pursley I."/>
            <person name="Horton D.L."/>
            <person name="Alikhan N.F."/>
            <person name="Baker D."/>
            <person name="Gharbi K."/>
            <person name="Hall N."/>
            <person name="Watson M."/>
            <person name="Adriaenssens E.M."/>
            <person name="Foster-Nyarko E."/>
            <person name="Jarju S."/>
            <person name="Secka A."/>
            <person name="Antonio M."/>
            <person name="Oren A."/>
            <person name="Chaudhuri R.R."/>
            <person name="La Ragione R."/>
            <person name="Hildebrand F."/>
            <person name="Pallen M.J."/>
        </authorList>
    </citation>
    <scope>NUCLEOTIDE SEQUENCE</scope>
    <source>
        <strain evidence="7">ChiBcec15-4380</strain>
    </source>
</reference>
<evidence type="ECO:0000256" key="3">
    <source>
        <dbReference type="ARBA" id="ARBA00022692"/>
    </source>
</evidence>
<evidence type="ECO:0000256" key="6">
    <source>
        <dbReference type="SAM" id="Phobius"/>
    </source>
</evidence>
<dbReference type="Gene3D" id="1.20.1260.100">
    <property type="entry name" value="TspO/MBR protein"/>
    <property type="match status" value="1"/>
</dbReference>
<comment type="subcellular location">
    <subcellularLocation>
        <location evidence="1">Membrane</location>
        <topology evidence="1">Multi-pass membrane protein</topology>
    </subcellularLocation>
</comment>
<reference evidence="7" key="1">
    <citation type="submission" date="2020-10" db="EMBL/GenBank/DDBJ databases">
        <authorList>
            <person name="Gilroy R."/>
        </authorList>
    </citation>
    <scope>NUCLEOTIDE SEQUENCE</scope>
    <source>
        <strain evidence="7">ChiBcec15-4380</strain>
    </source>
</reference>